<dbReference type="EMBL" id="JQIF01000035">
    <property type="protein sequence ID" value="KGJ53666.1"/>
    <property type="molecule type" value="Genomic_DNA"/>
</dbReference>
<name>A0A099I7X1_CLOIN</name>
<organism evidence="2 5">
    <name type="scientific">Clostridium innocuum</name>
    <dbReference type="NCBI Taxonomy" id="1522"/>
    <lineage>
        <taxon>Bacteria</taxon>
        <taxon>Bacillati</taxon>
        <taxon>Bacillota</taxon>
        <taxon>Clostridia</taxon>
        <taxon>Eubacteriales</taxon>
        <taxon>Clostridiaceae</taxon>
        <taxon>Clostridium</taxon>
    </lineage>
</organism>
<dbReference type="SUPFAM" id="SSF47413">
    <property type="entry name" value="lambda repressor-like DNA-binding domains"/>
    <property type="match status" value="1"/>
</dbReference>
<dbReference type="GO" id="GO:0003677">
    <property type="term" value="F:DNA binding"/>
    <property type="evidence" value="ECO:0007669"/>
    <property type="project" value="InterPro"/>
</dbReference>
<dbReference type="InterPro" id="IPR001387">
    <property type="entry name" value="Cro/C1-type_HTH"/>
</dbReference>
<comment type="caution">
    <text evidence="2">The sequence shown here is derived from an EMBL/GenBank/DDBJ whole genome shotgun (WGS) entry which is preliminary data.</text>
</comment>
<dbReference type="Proteomes" id="UP000030008">
    <property type="component" value="Unassembled WGS sequence"/>
</dbReference>
<proteinExistence type="predicted"/>
<sequence length="70" mass="8178">MITYYKLWDYCNRKDINKTELKEGAGISNATISKLSNNQIVTTETLDKVCTFLKVQPFQIMEWEENKTAK</sequence>
<reference evidence="2 5" key="1">
    <citation type="submission" date="2014-08" db="EMBL/GenBank/DDBJ databases">
        <title>Clostridium innocuum, an unnegligible vancomycin-resistant pathogen causing extra-intestinal infections.</title>
        <authorList>
            <person name="Feng Y."/>
            <person name="Chiu C.-H."/>
        </authorList>
    </citation>
    <scope>NUCLEOTIDE SEQUENCE [LARGE SCALE GENOMIC DNA]</scope>
    <source>
        <strain evidence="2 5">AN88</strain>
    </source>
</reference>
<evidence type="ECO:0000313" key="2">
    <source>
        <dbReference type="EMBL" id="KGJ53666.1"/>
    </source>
</evidence>
<accession>A0A099I7X1</accession>
<dbReference type="EMBL" id="JAKTMA010000019">
    <property type="protein sequence ID" value="MCR0233436.1"/>
    <property type="molecule type" value="Genomic_DNA"/>
</dbReference>
<reference evidence="4" key="2">
    <citation type="journal article" date="2019" name="Nat. Med.">
        <title>A library of human gut bacterial isolates paired with longitudinal multiomics data enables mechanistic microbiome research.</title>
        <authorList>
            <person name="Poyet M."/>
            <person name="Groussin M."/>
            <person name="Gibbons S.M."/>
            <person name="Avila-Pacheco J."/>
            <person name="Jiang X."/>
            <person name="Kearney S.M."/>
            <person name="Perrotta A.R."/>
            <person name="Berdy B."/>
            <person name="Zhao S."/>
            <person name="Lieberman T.D."/>
            <person name="Swanson P.K."/>
            <person name="Smith M."/>
            <person name="Roesemann S."/>
            <person name="Alexander J.E."/>
            <person name="Rich S.A."/>
            <person name="Livny J."/>
            <person name="Vlamakis H."/>
            <person name="Clish C."/>
            <person name="Bullock K."/>
            <person name="Deik A."/>
            <person name="Scott J."/>
            <person name="Pierce K.A."/>
            <person name="Xavier R.J."/>
            <person name="Alm E.J."/>
        </authorList>
    </citation>
    <scope>NUCLEOTIDE SEQUENCE</scope>
    <source>
        <strain evidence="4">BIOML-A12</strain>
    </source>
</reference>
<dbReference type="Gene3D" id="1.10.260.40">
    <property type="entry name" value="lambda repressor-like DNA-binding domains"/>
    <property type="match status" value="1"/>
</dbReference>
<evidence type="ECO:0000313" key="4">
    <source>
        <dbReference type="EMBL" id="MZH54667.1"/>
    </source>
</evidence>
<dbReference type="Proteomes" id="UP001203972">
    <property type="component" value="Unassembled WGS sequence"/>
</dbReference>
<feature type="domain" description="HTH cro/C1-type" evidence="1">
    <location>
        <begin position="6"/>
        <end position="65"/>
    </location>
</feature>
<gene>
    <name evidence="2" type="ORF">CIAN88_07720</name>
    <name evidence="4" type="ORF">GT664_02585</name>
    <name evidence="3" type="ORF">MKC95_11725</name>
</gene>
<dbReference type="RefSeq" id="WP_008817309.1">
    <property type="nucleotide sequence ID" value="NZ_AP025565.1"/>
</dbReference>
<protein>
    <submittedName>
        <fullName evidence="4">Helix-turn-helix domain-containing protein</fullName>
    </submittedName>
    <submittedName>
        <fullName evidence="2 3">Transcriptional regulator</fullName>
    </submittedName>
</protein>
<dbReference type="Proteomes" id="UP000604383">
    <property type="component" value="Unassembled WGS sequence"/>
</dbReference>
<evidence type="ECO:0000313" key="5">
    <source>
        <dbReference type="Proteomes" id="UP000030008"/>
    </source>
</evidence>
<dbReference type="EMBL" id="WWTN01000003">
    <property type="protein sequence ID" value="MZH54667.1"/>
    <property type="molecule type" value="Genomic_DNA"/>
</dbReference>
<dbReference type="InterPro" id="IPR010982">
    <property type="entry name" value="Lambda_DNA-bd_dom_sf"/>
</dbReference>
<reference evidence="3" key="3">
    <citation type="journal article" date="2022" name="Clin. Infect. Dis.">
        <title>Association between Clostridium innocuum and antibiotic-associated diarrhea in adults and children: A cross-sectional study and comparative genomics analysis.</title>
        <authorList>
            <person name="Cherny K.E."/>
            <person name="Muscat E.B."/>
            <person name="Balaji A."/>
            <person name="Mukherjee J."/>
            <person name="Ozer E.A."/>
            <person name="Angarone M.P."/>
            <person name="Hauser A.R."/>
            <person name="Sichel J.S."/>
            <person name="Amponsah E."/>
            <person name="Kociolek L.K."/>
        </authorList>
    </citation>
    <scope>NUCLEOTIDE SEQUENCE</scope>
    <source>
        <strain evidence="3">NU1-AC-029v</strain>
    </source>
</reference>
<evidence type="ECO:0000313" key="3">
    <source>
        <dbReference type="EMBL" id="MCR0233436.1"/>
    </source>
</evidence>
<dbReference type="AlphaFoldDB" id="A0A099I7X1"/>
<evidence type="ECO:0000259" key="1">
    <source>
        <dbReference type="Pfam" id="PF13443"/>
    </source>
</evidence>
<dbReference type="Pfam" id="PF13443">
    <property type="entry name" value="HTH_26"/>
    <property type="match status" value="1"/>
</dbReference>